<evidence type="ECO:0000256" key="2">
    <source>
        <dbReference type="SAM" id="SignalP"/>
    </source>
</evidence>
<dbReference type="Proteomes" id="UP000439550">
    <property type="component" value="Unassembled WGS sequence"/>
</dbReference>
<dbReference type="OrthoDB" id="2148359at2"/>
<gene>
    <name evidence="5" type="ORF">GHI93_09890</name>
</gene>
<protein>
    <submittedName>
        <fullName evidence="5">DUF3324 domain-containing protein</fullName>
    </submittedName>
</protein>
<organism evidence="5 6">
    <name type="scientific">Lactococcus hircilactis</name>
    <dbReference type="NCBI Taxonomy" id="1494462"/>
    <lineage>
        <taxon>Bacteria</taxon>
        <taxon>Bacillati</taxon>
        <taxon>Bacillota</taxon>
        <taxon>Bacilli</taxon>
        <taxon>Lactobacillales</taxon>
        <taxon>Streptococcaceae</taxon>
        <taxon>Lactococcus</taxon>
    </lineage>
</organism>
<keyword evidence="2" id="KW-0732">Signal</keyword>
<evidence type="ECO:0000313" key="6">
    <source>
        <dbReference type="Proteomes" id="UP000439550"/>
    </source>
</evidence>
<proteinExistence type="predicted"/>
<keyword evidence="6" id="KW-1185">Reference proteome</keyword>
<evidence type="ECO:0000313" key="5">
    <source>
        <dbReference type="EMBL" id="MQW40237.1"/>
    </source>
</evidence>
<dbReference type="AlphaFoldDB" id="A0A7X2D293"/>
<feature type="transmembrane region" description="Helical" evidence="1">
    <location>
        <begin position="336"/>
        <end position="357"/>
    </location>
</feature>
<dbReference type="EMBL" id="WITJ01000014">
    <property type="protein sequence ID" value="MQW40237.1"/>
    <property type="molecule type" value="Genomic_DNA"/>
</dbReference>
<evidence type="ECO:0000259" key="4">
    <source>
        <dbReference type="Pfam" id="PF11797"/>
    </source>
</evidence>
<sequence length="370" mass="41082">MKKLKFIVLSGFITLLFIAGSNFVHADSANFTVHPNIGENQVGESFGYFNVLLKPKQSQLLTFTLYNNKTEPIKVSTTFGTAFTSQSGNPGYTPDLVKPDPSLKINLKDYVTLPRDVTIPAKSSVIVSSRLTMPDQLFSGVIAGGFNFEAVSSASDHAQKNGVSITNKYRYVYGLVAQNSLNKVDPVLTLGHVGANQVNQRNVITAHLTNTEAAYLMQMNTDATVTKYGDKKLNYSYHNAMMEMAPQSSFDLAIPVSIQGVLNGKTSEPLKPGKYHLKMVVFGGKDDKGNYQTLLNGKVTNYDYQWTFEKDFRITGALASTLNKKDATVQKFTIDWLLLIGFAIIFILLFIIIILLFKRRKNEDDTVKKE</sequence>
<keyword evidence="1" id="KW-1133">Transmembrane helix</keyword>
<keyword evidence="1" id="KW-0472">Membrane</keyword>
<accession>A0A7X2D293</accession>
<feature type="domain" description="WxL Interacting Protein peptidoglycan binding" evidence="3">
    <location>
        <begin position="31"/>
        <end position="149"/>
    </location>
</feature>
<comment type="caution">
    <text evidence="5">The sequence shown here is derived from an EMBL/GenBank/DDBJ whole genome shotgun (WGS) entry which is preliminary data.</text>
</comment>
<dbReference type="RefSeq" id="WP_153496900.1">
    <property type="nucleotide sequence ID" value="NZ_CAXYUY010000005.1"/>
</dbReference>
<name>A0A7X2D293_9LACT</name>
<evidence type="ECO:0000256" key="1">
    <source>
        <dbReference type="SAM" id="Phobius"/>
    </source>
</evidence>
<dbReference type="InterPro" id="IPR021759">
    <property type="entry name" value="WxLIP_HBD"/>
</dbReference>
<keyword evidence="1" id="KW-0812">Transmembrane</keyword>
<feature type="signal peptide" evidence="2">
    <location>
        <begin position="1"/>
        <end position="26"/>
    </location>
</feature>
<feature type="domain" description="WxL Interacting Protein host binding" evidence="4">
    <location>
        <begin position="161"/>
        <end position="324"/>
    </location>
</feature>
<evidence type="ECO:0000259" key="3">
    <source>
        <dbReference type="Pfam" id="PF06030"/>
    </source>
</evidence>
<dbReference type="Pfam" id="PF11797">
    <property type="entry name" value="WxLIP_HBD"/>
    <property type="match status" value="1"/>
</dbReference>
<dbReference type="Pfam" id="PF06030">
    <property type="entry name" value="WxLIP_PGBD"/>
    <property type="match status" value="1"/>
</dbReference>
<dbReference type="InterPro" id="IPR010317">
    <property type="entry name" value="WxLIP_PGBD"/>
</dbReference>
<reference evidence="5 6" key="1">
    <citation type="submission" date="2019-10" db="EMBL/GenBank/DDBJ databases">
        <authorList>
            <person name="Dong K."/>
        </authorList>
    </citation>
    <scope>NUCLEOTIDE SEQUENCE [LARGE SCALE GENOMIC DNA]</scope>
    <source>
        <strain evidence="5 6">DSM 28960</strain>
    </source>
</reference>
<feature type="chain" id="PRO_5030786319" evidence="2">
    <location>
        <begin position="27"/>
        <end position="370"/>
    </location>
</feature>